<organism evidence="1">
    <name type="scientific">marine sediment metagenome</name>
    <dbReference type="NCBI Taxonomy" id="412755"/>
    <lineage>
        <taxon>unclassified sequences</taxon>
        <taxon>metagenomes</taxon>
        <taxon>ecological metagenomes</taxon>
    </lineage>
</organism>
<comment type="caution">
    <text evidence="1">The sequence shown here is derived from an EMBL/GenBank/DDBJ whole genome shotgun (WGS) entry which is preliminary data.</text>
</comment>
<dbReference type="EMBL" id="LAZR01042029">
    <property type="protein sequence ID" value="KKL10523.1"/>
    <property type="molecule type" value="Genomic_DNA"/>
</dbReference>
<protein>
    <submittedName>
        <fullName evidence="1">Uncharacterized protein</fullName>
    </submittedName>
</protein>
<sequence length="95" mass="10562">MEKWHDEIASAGNYISTKIGTDVTIELIDIRKITNKPDYEPKTKDDTRQGFVFEFVGAEGVITASTYALQGALKDADVTIGDKINIKHPEQGKYT</sequence>
<name>A0A0F9DEW7_9ZZZZ</name>
<accession>A0A0F9DEW7</accession>
<gene>
    <name evidence="1" type="ORF">LCGC14_2555000</name>
</gene>
<feature type="non-terminal residue" evidence="1">
    <location>
        <position position="95"/>
    </location>
</feature>
<dbReference type="AlphaFoldDB" id="A0A0F9DEW7"/>
<evidence type="ECO:0000313" key="1">
    <source>
        <dbReference type="EMBL" id="KKL10523.1"/>
    </source>
</evidence>
<proteinExistence type="predicted"/>
<reference evidence="1" key="1">
    <citation type="journal article" date="2015" name="Nature">
        <title>Complex archaea that bridge the gap between prokaryotes and eukaryotes.</title>
        <authorList>
            <person name="Spang A."/>
            <person name="Saw J.H."/>
            <person name="Jorgensen S.L."/>
            <person name="Zaremba-Niedzwiedzka K."/>
            <person name="Martijn J."/>
            <person name="Lind A.E."/>
            <person name="van Eijk R."/>
            <person name="Schleper C."/>
            <person name="Guy L."/>
            <person name="Ettema T.J."/>
        </authorList>
    </citation>
    <scope>NUCLEOTIDE SEQUENCE</scope>
</reference>